<dbReference type="AlphaFoldDB" id="A0A1E3PTT4"/>
<dbReference type="PANTHER" id="PTHR30546:SF23">
    <property type="entry name" value="FLAVOPROTEIN-LIKE PROTEIN YCP4-RELATED"/>
    <property type="match status" value="1"/>
</dbReference>
<dbReference type="Proteomes" id="UP000095009">
    <property type="component" value="Unassembled WGS sequence"/>
</dbReference>
<name>A0A1E3PTT4_9ASCO</name>
<dbReference type="SUPFAM" id="SSF52218">
    <property type="entry name" value="Flavoproteins"/>
    <property type="match status" value="1"/>
</dbReference>
<reference evidence="2 3" key="1">
    <citation type="journal article" date="2016" name="Proc. Natl. Acad. Sci. U.S.A.">
        <title>Comparative genomics of biotechnologically important yeasts.</title>
        <authorList>
            <person name="Riley R."/>
            <person name="Haridas S."/>
            <person name="Wolfe K.H."/>
            <person name="Lopes M.R."/>
            <person name="Hittinger C.T."/>
            <person name="Goeker M."/>
            <person name="Salamov A.A."/>
            <person name="Wisecaver J.H."/>
            <person name="Long T.M."/>
            <person name="Calvey C.H."/>
            <person name="Aerts A.L."/>
            <person name="Barry K.W."/>
            <person name="Choi C."/>
            <person name="Clum A."/>
            <person name="Coughlan A.Y."/>
            <person name="Deshpande S."/>
            <person name="Douglass A.P."/>
            <person name="Hanson S.J."/>
            <person name="Klenk H.-P."/>
            <person name="LaButti K.M."/>
            <person name="Lapidus A."/>
            <person name="Lindquist E.A."/>
            <person name="Lipzen A.M."/>
            <person name="Meier-Kolthoff J.P."/>
            <person name="Ohm R.A."/>
            <person name="Otillar R.P."/>
            <person name="Pangilinan J.L."/>
            <person name="Peng Y."/>
            <person name="Rokas A."/>
            <person name="Rosa C.A."/>
            <person name="Scheuner C."/>
            <person name="Sibirny A.A."/>
            <person name="Slot J.C."/>
            <person name="Stielow J.B."/>
            <person name="Sun H."/>
            <person name="Kurtzman C.P."/>
            <person name="Blackwell M."/>
            <person name="Grigoriev I.V."/>
            <person name="Jeffries T.W."/>
        </authorList>
    </citation>
    <scope>NUCLEOTIDE SEQUENCE [LARGE SCALE GENOMIC DNA]</scope>
    <source>
        <strain evidence="2 3">DSM 6958</strain>
    </source>
</reference>
<organism evidence="2 3">
    <name type="scientific">Nadsonia fulvescens var. elongata DSM 6958</name>
    <dbReference type="NCBI Taxonomy" id="857566"/>
    <lineage>
        <taxon>Eukaryota</taxon>
        <taxon>Fungi</taxon>
        <taxon>Dikarya</taxon>
        <taxon>Ascomycota</taxon>
        <taxon>Saccharomycotina</taxon>
        <taxon>Dipodascomycetes</taxon>
        <taxon>Dipodascales</taxon>
        <taxon>Dipodascales incertae sedis</taxon>
        <taxon>Nadsonia</taxon>
    </lineage>
</organism>
<dbReference type="InterPro" id="IPR029039">
    <property type="entry name" value="Flavoprotein-like_sf"/>
</dbReference>
<dbReference type="STRING" id="857566.A0A1E3PTT4"/>
<comment type="similarity">
    <text evidence="1">Belongs to the WrbA family.</text>
</comment>
<dbReference type="Gene3D" id="3.40.50.360">
    <property type="match status" value="1"/>
</dbReference>
<dbReference type="PANTHER" id="PTHR30546">
    <property type="entry name" value="FLAVODOXIN-RELATED PROTEIN WRBA-RELATED"/>
    <property type="match status" value="1"/>
</dbReference>
<evidence type="ECO:0000313" key="2">
    <source>
        <dbReference type="EMBL" id="ODQ68342.1"/>
    </source>
</evidence>
<gene>
    <name evidence="2" type="ORF">NADFUDRAFT_72710</name>
</gene>
<accession>A0A1E3PTT4</accession>
<evidence type="ECO:0008006" key="4">
    <source>
        <dbReference type="Google" id="ProtNLM"/>
    </source>
</evidence>
<dbReference type="GO" id="GO:0003955">
    <property type="term" value="F:NAD(P)H dehydrogenase (quinone) activity"/>
    <property type="evidence" value="ECO:0007669"/>
    <property type="project" value="TreeGrafter"/>
</dbReference>
<dbReference type="GO" id="GO:0016020">
    <property type="term" value="C:membrane"/>
    <property type="evidence" value="ECO:0007669"/>
    <property type="project" value="TreeGrafter"/>
</dbReference>
<dbReference type="OrthoDB" id="504689at2759"/>
<dbReference type="EMBL" id="KV454406">
    <property type="protein sequence ID" value="ODQ68342.1"/>
    <property type="molecule type" value="Genomic_DNA"/>
</dbReference>
<protein>
    <recommendedName>
        <fullName evidence="4">Flavo protein WrbA</fullName>
    </recommendedName>
</protein>
<evidence type="ECO:0000313" key="3">
    <source>
        <dbReference type="Proteomes" id="UP000095009"/>
    </source>
</evidence>
<sequence length="136" mass="14707">MAPKIAIIYYTTYGHVATLSKSIQKESYGSLPALFKTFFDATVCRFFVSTGTIGGGQEATILNSISILTHHSIIYVPLGYAENFSQLANLEEIHGDSPWGVGTFAGAEGSRQPTALELEVASAQGAQFYKTLFNVF</sequence>
<keyword evidence="3" id="KW-1185">Reference proteome</keyword>
<evidence type="ECO:0000256" key="1">
    <source>
        <dbReference type="ARBA" id="ARBA00006961"/>
    </source>
</evidence>
<proteinExistence type="inferred from homology"/>